<feature type="domain" description="BTB" evidence="7">
    <location>
        <begin position="73"/>
        <end position="139"/>
    </location>
</feature>
<evidence type="ECO:0000313" key="8">
    <source>
        <dbReference type="EMBL" id="KAG7160676.1"/>
    </source>
</evidence>
<feature type="region of interest" description="Disordered" evidence="6">
    <location>
        <begin position="23"/>
        <end position="47"/>
    </location>
</feature>
<evidence type="ECO:0000256" key="1">
    <source>
        <dbReference type="ARBA" id="ARBA00022473"/>
    </source>
</evidence>
<accession>A0A8J5JQU0</accession>
<feature type="compositionally biased region" description="Polar residues" evidence="6">
    <location>
        <begin position="171"/>
        <end position="188"/>
    </location>
</feature>
<dbReference type="GO" id="GO:0007464">
    <property type="term" value="P:R3/R4 cell fate commitment"/>
    <property type="evidence" value="ECO:0007669"/>
    <property type="project" value="UniProtKB-ARBA"/>
</dbReference>
<dbReference type="InterPro" id="IPR011333">
    <property type="entry name" value="SKP1/BTB/POZ_sf"/>
</dbReference>
<evidence type="ECO:0000259" key="7">
    <source>
        <dbReference type="PROSITE" id="PS50097"/>
    </source>
</evidence>
<comment type="function">
    <text evidence="5">Putative transcription factor required for axon growth and guidance in the central and peripheral nervous systems. Repels CNS axons away from the midline by promoting the expression of the midline repellent sli and its receptor robo.</text>
</comment>
<feature type="compositionally biased region" description="Polar residues" evidence="6">
    <location>
        <begin position="330"/>
        <end position="341"/>
    </location>
</feature>
<keyword evidence="2" id="KW-0221">Differentiation</keyword>
<dbReference type="GO" id="GO:0016199">
    <property type="term" value="P:axon midline choice point recognition"/>
    <property type="evidence" value="ECO:0007669"/>
    <property type="project" value="UniProtKB-ARBA"/>
</dbReference>
<comment type="caution">
    <text evidence="8">The sequence shown here is derived from an EMBL/GenBank/DDBJ whole genome shotgun (WGS) entry which is preliminary data.</text>
</comment>
<dbReference type="GO" id="GO:0008406">
    <property type="term" value="P:gonad development"/>
    <property type="evidence" value="ECO:0007669"/>
    <property type="project" value="UniProtKB-ARBA"/>
</dbReference>
<proteinExistence type="predicted"/>
<dbReference type="GO" id="GO:0005634">
    <property type="term" value="C:nucleus"/>
    <property type="evidence" value="ECO:0007669"/>
    <property type="project" value="TreeGrafter"/>
</dbReference>
<dbReference type="GO" id="GO:0006357">
    <property type="term" value="P:regulation of transcription by RNA polymerase II"/>
    <property type="evidence" value="ECO:0007669"/>
    <property type="project" value="TreeGrafter"/>
</dbReference>
<dbReference type="Gene3D" id="3.30.710.10">
    <property type="entry name" value="Potassium Channel Kv1.1, Chain A"/>
    <property type="match status" value="1"/>
</dbReference>
<dbReference type="PANTHER" id="PTHR23110:SF111">
    <property type="entry name" value="LONGITUDINALS LACKING PROTEIN, ISOFORMS F_I_K_T"/>
    <property type="match status" value="1"/>
</dbReference>
<evidence type="ECO:0000256" key="4">
    <source>
        <dbReference type="ARBA" id="ARBA00023242"/>
    </source>
</evidence>
<feature type="compositionally biased region" description="Polar residues" evidence="6">
    <location>
        <begin position="29"/>
        <end position="47"/>
    </location>
</feature>
<evidence type="ECO:0000256" key="5">
    <source>
        <dbReference type="ARBA" id="ARBA00037382"/>
    </source>
</evidence>
<gene>
    <name evidence="8" type="primary">bab2-L7</name>
    <name evidence="8" type="ORF">Hamer_G024238</name>
</gene>
<keyword evidence="3" id="KW-0524">Neurogenesis</keyword>
<dbReference type="Proteomes" id="UP000747542">
    <property type="component" value="Unassembled WGS sequence"/>
</dbReference>
<keyword evidence="9" id="KW-1185">Reference proteome</keyword>
<name>A0A8J5JQU0_HOMAM</name>
<feature type="region of interest" description="Disordered" evidence="6">
    <location>
        <begin position="322"/>
        <end position="341"/>
    </location>
</feature>
<evidence type="ECO:0000256" key="6">
    <source>
        <dbReference type="SAM" id="MobiDB-lite"/>
    </source>
</evidence>
<evidence type="ECO:0000313" key="9">
    <source>
        <dbReference type="Proteomes" id="UP000747542"/>
    </source>
</evidence>
<dbReference type="PANTHER" id="PTHR23110">
    <property type="entry name" value="BTB DOMAIN TRANSCRIPTION FACTOR"/>
    <property type="match status" value="1"/>
</dbReference>
<keyword evidence="1" id="KW-0217">Developmental protein</keyword>
<sequence length="367" mass="40086">CVLLADAVNFGDVDIDYEELSDAPPVSETLDSSQVYPTSSTASPPNSEQLYRVHYQDHVSTILAALAKDEVFMDVTLIAEGRPIKAHKSVLSAMSLYFHDVLRDNPCQHPIIILPHDVLYEELVDLVTYIYKGEITVALDKVSSVLRVAKILQINGMASVSSVSVDGSSDAHYTTSPETKPFKNTSQGFRPQNILSRVTSQNNSAQVDHKSNLGRPVKRKQHHVTTTPSHQTDLSVTQNVTKCKKFSNKQNTSSLRSHPQTFSSTLTNVSPPAASLSNNSLTLTNVMYEVSSVGGTLVNESESIPGFSETTPGDSVVIRTANKRTLPPETDSSATDPRASHNTNMDMAFVDIGNIKEELIDVDEEEL</sequence>
<dbReference type="PROSITE" id="PS50097">
    <property type="entry name" value="BTB"/>
    <property type="match status" value="1"/>
</dbReference>
<dbReference type="SUPFAM" id="SSF54695">
    <property type="entry name" value="POZ domain"/>
    <property type="match status" value="1"/>
</dbReference>
<dbReference type="GO" id="GO:0048813">
    <property type="term" value="P:dendrite morphogenesis"/>
    <property type="evidence" value="ECO:0007669"/>
    <property type="project" value="UniProtKB-ARBA"/>
</dbReference>
<dbReference type="Pfam" id="PF00651">
    <property type="entry name" value="BTB"/>
    <property type="match status" value="1"/>
</dbReference>
<dbReference type="InterPro" id="IPR000210">
    <property type="entry name" value="BTB/POZ_dom"/>
</dbReference>
<dbReference type="SMART" id="SM00225">
    <property type="entry name" value="BTB"/>
    <property type="match status" value="1"/>
</dbReference>
<dbReference type="EMBL" id="JAHLQT010031019">
    <property type="protein sequence ID" value="KAG7160676.1"/>
    <property type="molecule type" value="Genomic_DNA"/>
</dbReference>
<dbReference type="GO" id="GO:0045476">
    <property type="term" value="P:nurse cell apoptotic process"/>
    <property type="evidence" value="ECO:0007669"/>
    <property type="project" value="UniProtKB-ARBA"/>
</dbReference>
<evidence type="ECO:0000256" key="2">
    <source>
        <dbReference type="ARBA" id="ARBA00022782"/>
    </source>
</evidence>
<evidence type="ECO:0000256" key="3">
    <source>
        <dbReference type="ARBA" id="ARBA00022902"/>
    </source>
</evidence>
<feature type="region of interest" description="Disordered" evidence="6">
    <location>
        <begin position="248"/>
        <end position="267"/>
    </location>
</feature>
<keyword evidence="4" id="KW-0539">Nucleus</keyword>
<dbReference type="GO" id="GO:0045467">
    <property type="term" value="P:R7 cell development"/>
    <property type="evidence" value="ECO:0007669"/>
    <property type="project" value="UniProtKB-ARBA"/>
</dbReference>
<protein>
    <submittedName>
        <fullName evidence="8">Bric-a-brac 2-like 7</fullName>
    </submittedName>
</protein>
<reference evidence="8" key="1">
    <citation type="journal article" date="2021" name="Sci. Adv.">
        <title>The American lobster genome reveals insights on longevity, neural, and immune adaptations.</title>
        <authorList>
            <person name="Polinski J.M."/>
            <person name="Zimin A.V."/>
            <person name="Clark K.F."/>
            <person name="Kohn A.B."/>
            <person name="Sadowski N."/>
            <person name="Timp W."/>
            <person name="Ptitsyn A."/>
            <person name="Khanna P."/>
            <person name="Romanova D.Y."/>
            <person name="Williams P."/>
            <person name="Greenwood S.J."/>
            <person name="Moroz L.L."/>
            <person name="Walt D.R."/>
            <person name="Bodnar A.G."/>
        </authorList>
    </citation>
    <scope>NUCLEOTIDE SEQUENCE</scope>
    <source>
        <strain evidence="8">GMGI-L3</strain>
    </source>
</reference>
<dbReference type="GO" id="GO:0007526">
    <property type="term" value="P:larval somatic muscle development"/>
    <property type="evidence" value="ECO:0007669"/>
    <property type="project" value="UniProtKB-ARBA"/>
</dbReference>
<dbReference type="CDD" id="cd18315">
    <property type="entry name" value="BTB_POZ_BAB-like"/>
    <property type="match status" value="1"/>
</dbReference>
<feature type="region of interest" description="Disordered" evidence="6">
    <location>
        <begin position="166"/>
        <end position="188"/>
    </location>
</feature>
<dbReference type="InterPro" id="IPR051095">
    <property type="entry name" value="Dros_DevTransReg"/>
</dbReference>
<dbReference type="AlphaFoldDB" id="A0A8J5JQU0"/>
<dbReference type="GO" id="GO:0035167">
    <property type="term" value="P:larval lymph gland hemopoiesis"/>
    <property type="evidence" value="ECO:0007669"/>
    <property type="project" value="UniProtKB-ARBA"/>
</dbReference>
<organism evidence="8 9">
    <name type="scientific">Homarus americanus</name>
    <name type="common">American lobster</name>
    <dbReference type="NCBI Taxonomy" id="6706"/>
    <lineage>
        <taxon>Eukaryota</taxon>
        <taxon>Metazoa</taxon>
        <taxon>Ecdysozoa</taxon>
        <taxon>Arthropoda</taxon>
        <taxon>Crustacea</taxon>
        <taxon>Multicrustacea</taxon>
        <taxon>Malacostraca</taxon>
        <taxon>Eumalacostraca</taxon>
        <taxon>Eucarida</taxon>
        <taxon>Decapoda</taxon>
        <taxon>Pleocyemata</taxon>
        <taxon>Astacidea</taxon>
        <taxon>Nephropoidea</taxon>
        <taxon>Nephropidae</taxon>
        <taxon>Homarus</taxon>
    </lineage>
</organism>
<feature type="non-terminal residue" evidence="8">
    <location>
        <position position="1"/>
    </location>
</feature>